<evidence type="ECO:0000256" key="2">
    <source>
        <dbReference type="HAMAP-Rule" id="MF_00457"/>
    </source>
</evidence>
<dbReference type="SUPFAM" id="SSF56281">
    <property type="entry name" value="Metallo-hydrolase/oxidoreductase"/>
    <property type="match status" value="1"/>
</dbReference>
<gene>
    <name evidence="4" type="ORF">BVI061214_02172</name>
</gene>
<proteinExistence type="inferred from homology"/>
<feature type="domain" description="Metallo-beta-lactamase" evidence="3">
    <location>
        <begin position="8"/>
        <end position="187"/>
    </location>
</feature>
<comment type="caution">
    <text evidence="4">The sequence shown here is derived from an EMBL/GenBank/DDBJ whole genome shotgun (WGS) entry which is preliminary data.</text>
</comment>
<dbReference type="PATRIC" id="fig|271.14.peg.2247"/>
<dbReference type="Pfam" id="PF12706">
    <property type="entry name" value="Lactamase_B_2"/>
    <property type="match status" value="1"/>
</dbReference>
<name>A0A0N0BMJ9_THEAQ</name>
<dbReference type="GO" id="GO:0016787">
    <property type="term" value="F:hydrolase activity"/>
    <property type="evidence" value="ECO:0007669"/>
    <property type="project" value="UniProtKB-UniRule"/>
</dbReference>
<evidence type="ECO:0000256" key="1">
    <source>
        <dbReference type="ARBA" id="ARBA00022801"/>
    </source>
</evidence>
<protein>
    <recommendedName>
        <fullName evidence="2">UPF0173 metal-dependent hydrolase BVI061214_02172</fullName>
    </recommendedName>
</protein>
<reference evidence="4 5" key="1">
    <citation type="submission" date="2015-07" db="EMBL/GenBank/DDBJ databases">
        <authorList>
            <person name="Noorani M."/>
        </authorList>
    </citation>
    <scope>NUCLEOTIDE SEQUENCE [LARGE SCALE GENOMIC DNA]</scope>
    <source>
        <strain evidence="5">ATCC 25104 / DSM 625 / JCM 10724 / NBRC 103206 / NCIMB 11243 / YT-1</strain>
    </source>
</reference>
<sequence>MVEVRYLGHSAVWLSDGQTRIIIDPFLTGNPMAAASLAEVQADLILVTHAHGDHFGDSVALSKKGGVVVSTFEIATYAEKHGAKSVPMNIGGTYRFAGGFVKWFPAWHSSSFPDGTYGGMPMGVVVELAGKRIYHAGDTALFSDMALIGELNLDLALLPIGDHFTMGPEDALRALDLLKPKRVVPIHYNTFPPIKQDGEAFARRAQEKGVEGHALKPGGVLVLD</sequence>
<dbReference type="Gene3D" id="3.60.15.10">
    <property type="entry name" value="Ribonuclease Z/Hydroxyacylglutathione hydrolase-like"/>
    <property type="match status" value="1"/>
</dbReference>
<dbReference type="HAMAP" id="MF_00457">
    <property type="entry name" value="UPF0173"/>
    <property type="match status" value="1"/>
</dbReference>
<comment type="similarity">
    <text evidence="2">Belongs to the UPF0173 family.</text>
</comment>
<dbReference type="SMART" id="SM00849">
    <property type="entry name" value="Lactamase_B"/>
    <property type="match status" value="1"/>
</dbReference>
<evidence type="ECO:0000313" key="5">
    <source>
        <dbReference type="Proteomes" id="UP000037685"/>
    </source>
</evidence>
<dbReference type="InterPro" id="IPR036866">
    <property type="entry name" value="RibonucZ/Hydroxyglut_hydro"/>
</dbReference>
<dbReference type="PANTHER" id="PTHR43546:SF3">
    <property type="entry name" value="UPF0173 METAL-DEPENDENT HYDROLASE MJ1163"/>
    <property type="match status" value="1"/>
</dbReference>
<evidence type="ECO:0000259" key="3">
    <source>
        <dbReference type="SMART" id="SM00849"/>
    </source>
</evidence>
<dbReference type="AlphaFoldDB" id="A0A0N0BMJ9"/>
<dbReference type="InterPro" id="IPR001279">
    <property type="entry name" value="Metallo-B-lactamas"/>
</dbReference>
<accession>A0A0N0BMJ9</accession>
<organism evidence="4 5">
    <name type="scientific">Thermus aquaticus</name>
    <dbReference type="NCBI Taxonomy" id="271"/>
    <lineage>
        <taxon>Bacteria</taxon>
        <taxon>Thermotogati</taxon>
        <taxon>Deinococcota</taxon>
        <taxon>Deinococci</taxon>
        <taxon>Thermales</taxon>
        <taxon>Thermaceae</taxon>
        <taxon>Thermus</taxon>
    </lineage>
</organism>
<dbReference type="PANTHER" id="PTHR43546">
    <property type="entry name" value="UPF0173 METAL-DEPENDENT HYDROLASE MJ1163-RELATED"/>
    <property type="match status" value="1"/>
</dbReference>
<dbReference type="EMBL" id="LHCI01000106">
    <property type="protein sequence ID" value="KOX90973.1"/>
    <property type="molecule type" value="Genomic_DNA"/>
</dbReference>
<dbReference type="InterPro" id="IPR022877">
    <property type="entry name" value="UPF0173"/>
</dbReference>
<dbReference type="NCBIfam" id="NF001911">
    <property type="entry name" value="PRK00685.1"/>
    <property type="match status" value="1"/>
</dbReference>
<dbReference type="InterPro" id="IPR050114">
    <property type="entry name" value="UPF0173_UPF0282_UlaG_hydrolase"/>
</dbReference>
<evidence type="ECO:0000313" key="4">
    <source>
        <dbReference type="EMBL" id="KOX90973.1"/>
    </source>
</evidence>
<keyword evidence="1 2" id="KW-0378">Hydrolase</keyword>
<dbReference type="Proteomes" id="UP000037685">
    <property type="component" value="Unassembled WGS sequence"/>
</dbReference>
<dbReference type="RefSeq" id="WP_003044573.1">
    <property type="nucleotide sequence ID" value="NZ_LHCI01000106.1"/>
</dbReference>